<dbReference type="EMBL" id="JSYL01000002">
    <property type="protein sequence ID" value="KIA90053.1"/>
    <property type="molecule type" value="Genomic_DNA"/>
</dbReference>
<gene>
    <name evidence="4" type="ORF">OA86_05510</name>
</gene>
<evidence type="ECO:0000313" key="5">
    <source>
        <dbReference type="Proteomes" id="UP000031473"/>
    </source>
</evidence>
<evidence type="ECO:0000256" key="1">
    <source>
        <dbReference type="SAM" id="MobiDB-lite"/>
    </source>
</evidence>
<feature type="compositionally biased region" description="Pro residues" evidence="1">
    <location>
        <begin position="293"/>
        <end position="302"/>
    </location>
</feature>
<dbReference type="Pfam" id="PF05569">
    <property type="entry name" value="Peptidase_M56"/>
    <property type="match status" value="1"/>
</dbReference>
<proteinExistence type="predicted"/>
<evidence type="ECO:0000313" key="4">
    <source>
        <dbReference type="EMBL" id="KIA90053.1"/>
    </source>
</evidence>
<name>A0A0C1FDZ5_9FLAO</name>
<evidence type="ECO:0000256" key="2">
    <source>
        <dbReference type="SAM" id="Phobius"/>
    </source>
</evidence>
<keyword evidence="2" id="KW-1133">Transmembrane helix</keyword>
<dbReference type="AlphaFoldDB" id="A0A0C1FDZ5"/>
<keyword evidence="5" id="KW-1185">Reference proteome</keyword>
<feature type="domain" description="Peptidase M56" evidence="3">
    <location>
        <begin position="106"/>
        <end position="200"/>
    </location>
</feature>
<feature type="transmembrane region" description="Helical" evidence="2">
    <location>
        <begin position="210"/>
        <end position="227"/>
    </location>
</feature>
<feature type="region of interest" description="Disordered" evidence="1">
    <location>
        <begin position="285"/>
        <end position="306"/>
    </location>
</feature>
<dbReference type="STRING" id="266749.SAMN05421876_102189"/>
<feature type="transmembrane region" description="Helical" evidence="2">
    <location>
        <begin position="38"/>
        <end position="59"/>
    </location>
</feature>
<reference evidence="4 5" key="1">
    <citation type="submission" date="2014-10" db="EMBL/GenBank/DDBJ databases">
        <title>Kaistella jeonii genome.</title>
        <authorList>
            <person name="Clayton J.T."/>
            <person name="Newman J.D."/>
        </authorList>
    </citation>
    <scope>NUCLEOTIDE SEQUENCE [LARGE SCALE GENOMIC DNA]</scope>
    <source>
        <strain evidence="4 5">DSM 17048</strain>
    </source>
</reference>
<keyword evidence="2" id="KW-0472">Membrane</keyword>
<protein>
    <recommendedName>
        <fullName evidence="3">Peptidase M56 domain-containing protein</fullName>
    </recommendedName>
</protein>
<dbReference type="InterPro" id="IPR008756">
    <property type="entry name" value="Peptidase_M56"/>
</dbReference>
<organism evidence="4 5">
    <name type="scientific">Kaistella jeonii</name>
    <dbReference type="NCBI Taxonomy" id="266749"/>
    <lineage>
        <taxon>Bacteria</taxon>
        <taxon>Pseudomonadati</taxon>
        <taxon>Bacteroidota</taxon>
        <taxon>Flavobacteriia</taxon>
        <taxon>Flavobacteriales</taxon>
        <taxon>Weeksellaceae</taxon>
        <taxon>Chryseobacterium group</taxon>
        <taxon>Kaistella</taxon>
    </lineage>
</organism>
<keyword evidence="2" id="KW-0812">Transmembrane</keyword>
<comment type="caution">
    <text evidence="4">The sequence shown here is derived from an EMBL/GenBank/DDBJ whole genome shotgun (WGS) entry which is preliminary data.</text>
</comment>
<accession>A0A0C1FDZ5</accession>
<dbReference type="Proteomes" id="UP000031473">
    <property type="component" value="Unassembled WGS sequence"/>
</dbReference>
<sequence>MNVATNQTKAGNLIFGNSTQEFQNQTILSAQTLDLTQIVVWTYILITLFFLLKFLFSLLKLSLLKGNKIEYKGHQIFLVDHRISPFSFLGTIYLSKNHVAENGIDERIFLHEKFHVDEKHSFDILFVEILKIFSWFNPALFPIKKAMITNHEFQADEYVLENDFDVKNYQNLILNEIAFTQKFQFTHQFNFNNTKKRFIMMTTKNSRFSLAKKLSVLPLIAILFLLFSRKVEAQNSKEKTLKVKQDVAIPLSIENATIEEKEILKAFKNSGKAIHIKLDTIKPKFVGKNENDGPPPPPPPPSKVGQTIAEFPGGINKLRSSLNNNFDTSVLTGNEGLLKSSLNLTINAEGKVINIVAKGDNEVFNKEAERAMKIANEDKVWIPATEKGIPKETVFYIPLTMQFAAPEIKK</sequence>
<evidence type="ECO:0000259" key="3">
    <source>
        <dbReference type="Pfam" id="PF05569"/>
    </source>
</evidence>